<dbReference type="InterPro" id="IPR032675">
    <property type="entry name" value="LRR_dom_sf"/>
</dbReference>
<feature type="domain" description="NB-ARC" evidence="5">
    <location>
        <begin position="1"/>
        <end position="74"/>
    </location>
</feature>
<comment type="similarity">
    <text evidence="1">Belongs to the disease resistance NB-LRR family.</text>
</comment>
<dbReference type="InterPro" id="IPR027417">
    <property type="entry name" value="P-loop_NTPase"/>
</dbReference>
<dbReference type="GO" id="GO:0005524">
    <property type="term" value="F:ATP binding"/>
    <property type="evidence" value="ECO:0007669"/>
    <property type="project" value="UniProtKB-KW"/>
</dbReference>
<keyword evidence="3" id="KW-0611">Plant defense</keyword>
<evidence type="ECO:0000313" key="7">
    <source>
        <dbReference type="Proteomes" id="UP001163823"/>
    </source>
</evidence>
<dbReference type="GO" id="GO:0043531">
    <property type="term" value="F:ADP binding"/>
    <property type="evidence" value="ECO:0007669"/>
    <property type="project" value="InterPro"/>
</dbReference>
<reference evidence="6" key="1">
    <citation type="journal article" date="2023" name="Science">
        <title>Elucidation of the pathway for biosynthesis of saponin adjuvants from the soapbark tree.</title>
        <authorList>
            <person name="Reed J."/>
            <person name="Orme A."/>
            <person name="El-Demerdash A."/>
            <person name="Owen C."/>
            <person name="Martin L.B.B."/>
            <person name="Misra R.C."/>
            <person name="Kikuchi S."/>
            <person name="Rejzek M."/>
            <person name="Martin A.C."/>
            <person name="Harkess A."/>
            <person name="Leebens-Mack J."/>
            <person name="Louveau T."/>
            <person name="Stephenson M.J."/>
            <person name="Osbourn A."/>
        </authorList>
    </citation>
    <scope>NUCLEOTIDE SEQUENCE</scope>
    <source>
        <strain evidence="6">S10</strain>
    </source>
</reference>
<dbReference type="SUPFAM" id="SSF52540">
    <property type="entry name" value="P-loop containing nucleoside triphosphate hydrolases"/>
    <property type="match status" value="1"/>
</dbReference>
<evidence type="ECO:0000256" key="4">
    <source>
        <dbReference type="ARBA" id="ARBA00022840"/>
    </source>
</evidence>
<evidence type="ECO:0000256" key="3">
    <source>
        <dbReference type="ARBA" id="ARBA00022821"/>
    </source>
</evidence>
<evidence type="ECO:0000313" key="6">
    <source>
        <dbReference type="EMBL" id="KAJ7972082.1"/>
    </source>
</evidence>
<dbReference type="Gene3D" id="1.10.8.430">
    <property type="entry name" value="Helical domain of apoptotic protease-activating factors"/>
    <property type="match status" value="1"/>
</dbReference>
<evidence type="ECO:0000256" key="2">
    <source>
        <dbReference type="ARBA" id="ARBA00022741"/>
    </source>
</evidence>
<keyword evidence="2" id="KW-0547">Nucleotide-binding</keyword>
<dbReference type="Gene3D" id="3.40.50.300">
    <property type="entry name" value="P-loop containing nucleotide triphosphate hydrolases"/>
    <property type="match status" value="1"/>
</dbReference>
<dbReference type="KEGG" id="qsa:O6P43_010024"/>
<dbReference type="SUPFAM" id="SSF52058">
    <property type="entry name" value="L domain-like"/>
    <property type="match status" value="1"/>
</dbReference>
<dbReference type="InterPro" id="IPR050905">
    <property type="entry name" value="Plant_NBS-LRR"/>
</dbReference>
<sequence>MQNTRTLIILDDIWSELDFESIGLPYGEKGKGCKILITSRNVHVCRKLGSQKNFTISGLLENEAWDFFKMMATDTVDQLDMKLIAKDVADECDCLPLAIVTVATTLRGKPKYSWLAALARLRKPSGTSFSKMKECTELSYNFLKSEEAKSFLLLSAYLFPEDFDIPIEEVVRCGVGFGWFKDIVVVVHARNEVHLLVDELKECFLLLDSNKKECFKVHDVVRDVARSIASRVEHGLMIRWDAELTDWPQEDIWHNSTAVSLKFGKLKEHPGGIACPKLKLLHVGYRKDSALHEYDFFQGMNSLTVLSLQNLEILSDFQPLHNLHTLCLEHCRLSNVSIIVEVLKKLQILSFFDSHIDEVPASRGQLSDLRLLDLTNCYLPNKESSYGLLAAPNFS</sequence>
<keyword evidence="7" id="KW-1185">Reference proteome</keyword>
<keyword evidence="4" id="KW-0067">ATP-binding</keyword>
<name>A0AAD7VDR5_QUISA</name>
<evidence type="ECO:0000256" key="1">
    <source>
        <dbReference type="ARBA" id="ARBA00008894"/>
    </source>
</evidence>
<evidence type="ECO:0000259" key="5">
    <source>
        <dbReference type="Pfam" id="PF00931"/>
    </source>
</evidence>
<dbReference type="PANTHER" id="PTHR33463:SF198">
    <property type="entry name" value="RPP4C3"/>
    <property type="match status" value="1"/>
</dbReference>
<dbReference type="Pfam" id="PF00931">
    <property type="entry name" value="NB-ARC"/>
    <property type="match status" value="1"/>
</dbReference>
<dbReference type="AlphaFoldDB" id="A0AAD7VDR5"/>
<organism evidence="6 7">
    <name type="scientific">Quillaja saponaria</name>
    <name type="common">Soap bark tree</name>
    <dbReference type="NCBI Taxonomy" id="32244"/>
    <lineage>
        <taxon>Eukaryota</taxon>
        <taxon>Viridiplantae</taxon>
        <taxon>Streptophyta</taxon>
        <taxon>Embryophyta</taxon>
        <taxon>Tracheophyta</taxon>
        <taxon>Spermatophyta</taxon>
        <taxon>Magnoliopsida</taxon>
        <taxon>eudicotyledons</taxon>
        <taxon>Gunneridae</taxon>
        <taxon>Pentapetalae</taxon>
        <taxon>rosids</taxon>
        <taxon>fabids</taxon>
        <taxon>Fabales</taxon>
        <taxon>Quillajaceae</taxon>
        <taxon>Quillaja</taxon>
    </lineage>
</organism>
<dbReference type="Gene3D" id="3.80.10.10">
    <property type="entry name" value="Ribonuclease Inhibitor"/>
    <property type="match status" value="1"/>
</dbReference>
<dbReference type="EMBL" id="JARAOO010000004">
    <property type="protein sequence ID" value="KAJ7972082.1"/>
    <property type="molecule type" value="Genomic_DNA"/>
</dbReference>
<dbReference type="GO" id="GO:0006952">
    <property type="term" value="P:defense response"/>
    <property type="evidence" value="ECO:0007669"/>
    <property type="project" value="UniProtKB-KW"/>
</dbReference>
<dbReference type="PANTHER" id="PTHR33463">
    <property type="entry name" value="NB-ARC DOMAIN-CONTAINING PROTEIN-RELATED"/>
    <property type="match status" value="1"/>
</dbReference>
<dbReference type="InterPro" id="IPR042197">
    <property type="entry name" value="Apaf_helical"/>
</dbReference>
<protein>
    <submittedName>
        <fullName evidence="6">Disease resistance protein</fullName>
    </submittedName>
</protein>
<comment type="caution">
    <text evidence="6">The sequence shown here is derived from an EMBL/GenBank/DDBJ whole genome shotgun (WGS) entry which is preliminary data.</text>
</comment>
<gene>
    <name evidence="6" type="ORF">O6P43_010024</name>
</gene>
<proteinExistence type="inferred from homology"/>
<dbReference type="InterPro" id="IPR002182">
    <property type="entry name" value="NB-ARC"/>
</dbReference>
<accession>A0AAD7VDR5</accession>
<dbReference type="Proteomes" id="UP001163823">
    <property type="component" value="Chromosome 4"/>
</dbReference>